<gene>
    <name evidence="1" type="ORF">AXG93_857s1270</name>
</gene>
<dbReference type="EMBL" id="LVLJ01001235">
    <property type="protein sequence ID" value="OAE30824.1"/>
    <property type="molecule type" value="Genomic_DNA"/>
</dbReference>
<dbReference type="Proteomes" id="UP000077202">
    <property type="component" value="Unassembled WGS sequence"/>
</dbReference>
<sequence length="311" mass="34354">MAAAVRCATPHLPRLLLFSCKTDLSAGYTRWCAEVQQAPALHLHLNSILLFQTVEDVTSSVAAKQSLSRYLWECLDVPLLGGGGKPHLSGQRPRSRSALQSVDGNVVARLGSTTYSSSRQFHHPSQTRKPTPKGFHVLLQGRTELSSSLTTLELESDAIFDIDRQRTRRPFAECRFSTCQDLGEKLDIEIGRDASMLSNLEIYIHHLYSRYFPEPRSADRVSQSRESLTNLGTQPELELELDILIDFSPPMPVRGPCPVLPAARPRSATCRADSGDRAIANRWAAMSPESSQFVLPALAGPKPGRPPDRAM</sequence>
<reference evidence="1" key="1">
    <citation type="submission" date="2016-03" db="EMBL/GenBank/DDBJ databases">
        <title>Mechanisms controlling the formation of the plant cell surface in tip-growing cells are functionally conserved among land plants.</title>
        <authorList>
            <person name="Honkanen S."/>
            <person name="Jones V.A."/>
            <person name="Morieri G."/>
            <person name="Champion C."/>
            <person name="Hetherington A.J."/>
            <person name="Kelly S."/>
            <person name="Saint-Marcoux D."/>
            <person name="Proust H."/>
            <person name="Prescott H."/>
            <person name="Dolan L."/>
        </authorList>
    </citation>
    <scope>NUCLEOTIDE SEQUENCE [LARGE SCALE GENOMIC DNA]</scope>
    <source>
        <tissue evidence="1">Whole gametophyte</tissue>
    </source>
</reference>
<evidence type="ECO:0000313" key="1">
    <source>
        <dbReference type="EMBL" id="OAE30824.1"/>
    </source>
</evidence>
<protein>
    <submittedName>
        <fullName evidence="1">Uncharacterized protein</fullName>
    </submittedName>
</protein>
<keyword evidence="2" id="KW-1185">Reference proteome</keyword>
<proteinExistence type="predicted"/>
<name>A0A176WD21_MARPO</name>
<organism evidence="1 2">
    <name type="scientific">Marchantia polymorpha subsp. ruderalis</name>
    <dbReference type="NCBI Taxonomy" id="1480154"/>
    <lineage>
        <taxon>Eukaryota</taxon>
        <taxon>Viridiplantae</taxon>
        <taxon>Streptophyta</taxon>
        <taxon>Embryophyta</taxon>
        <taxon>Marchantiophyta</taxon>
        <taxon>Marchantiopsida</taxon>
        <taxon>Marchantiidae</taxon>
        <taxon>Marchantiales</taxon>
        <taxon>Marchantiaceae</taxon>
        <taxon>Marchantia</taxon>
    </lineage>
</organism>
<evidence type="ECO:0000313" key="2">
    <source>
        <dbReference type="Proteomes" id="UP000077202"/>
    </source>
</evidence>
<comment type="caution">
    <text evidence="1">The sequence shown here is derived from an EMBL/GenBank/DDBJ whole genome shotgun (WGS) entry which is preliminary data.</text>
</comment>
<accession>A0A176WD21</accession>
<dbReference type="AlphaFoldDB" id="A0A176WD21"/>